<evidence type="ECO:0000256" key="1">
    <source>
        <dbReference type="ARBA" id="ARBA00022793"/>
    </source>
</evidence>
<name>A0A421NYT3_9MOLU</name>
<dbReference type="PANTHER" id="PTHR10067">
    <property type="entry name" value="PHOSPHATIDYLSERINE DECARBOXYLASE"/>
    <property type="match status" value="1"/>
</dbReference>
<gene>
    <name evidence="6" type="primary">psd</name>
    <name evidence="6" type="ORF">PSSA1_v1c0590</name>
</gene>
<dbReference type="AlphaFoldDB" id="A0A421NYT3"/>
<dbReference type="EMBL" id="MPBG01000001">
    <property type="protein sequence ID" value="RMI89179.1"/>
    <property type="molecule type" value="Genomic_DNA"/>
</dbReference>
<keyword evidence="5" id="KW-1133">Transmembrane helix</keyword>
<proteinExistence type="predicted"/>
<dbReference type="RefSeq" id="WP_023161414.1">
    <property type="nucleotide sequence ID" value="NC_022588.1"/>
</dbReference>
<dbReference type="Pfam" id="PF02666">
    <property type="entry name" value="PS_Dcarbxylase"/>
    <property type="match status" value="1"/>
</dbReference>
<reference evidence="7" key="1">
    <citation type="submission" date="2016-11" db="EMBL/GenBank/DDBJ databases">
        <title>Genome sequence of Candidatus Phytoplasma solani strain SA-1.</title>
        <authorList>
            <person name="Haryono M."/>
            <person name="Samarzija I."/>
            <person name="Seruga Music M."/>
            <person name="Hogenhout S."/>
            <person name="Kuo C.-H."/>
        </authorList>
    </citation>
    <scope>NUCLEOTIDE SEQUENCE [LARGE SCALE GENOMIC DNA]</scope>
    <source>
        <strain evidence="7">SA-1</strain>
    </source>
</reference>
<dbReference type="Proteomes" id="UP000283896">
    <property type="component" value="Unassembled WGS sequence"/>
</dbReference>
<keyword evidence="5" id="KW-0472">Membrane</keyword>
<evidence type="ECO:0000256" key="3">
    <source>
        <dbReference type="ARBA" id="ARBA00023239"/>
    </source>
</evidence>
<evidence type="ECO:0000256" key="4">
    <source>
        <dbReference type="ARBA" id="ARBA00023317"/>
    </source>
</evidence>
<keyword evidence="1" id="KW-0210">Decarboxylase</keyword>
<dbReference type="STRING" id="69896.S284_02920"/>
<evidence type="ECO:0000313" key="7">
    <source>
        <dbReference type="Proteomes" id="UP000283896"/>
    </source>
</evidence>
<dbReference type="KEGG" id="psol:S284_02920"/>
<comment type="caution">
    <text evidence="6">The sequence shown here is derived from an EMBL/GenBank/DDBJ whole genome shotgun (WGS) entry which is preliminary data.</text>
</comment>
<sequence>MKIVNLEGKIIKLNSASVIQKFLYTNLEKNFFKRLLLKILIIRPISWVVTLYWYTPWSRRYARKIIKIHQIALKSFEKTEFNSYNDFFTRKYKQIPISHNNYNFISPCEGKLSIYPIQNNSFYRIKDTNYSLGDLLKNKHLASEYQGGFLLVFRLEPHDYHRYLFVDEGKFVSQPQKIKGKLHTVNPIAFASFNVFKENTREYSVLQTKNFGQIVQIEVGALLVGKIKNHPCQTFKKGQEKGYFECGGSTIVVLVKKNVVAFDKRIIKHTQQNYETQIKIAEVIGTKIH</sequence>
<keyword evidence="4" id="KW-0670">Pyruvate</keyword>
<dbReference type="OrthoDB" id="9802030at2"/>
<keyword evidence="5" id="KW-0812">Transmembrane</keyword>
<dbReference type="GO" id="GO:0004609">
    <property type="term" value="F:phosphatidylserine decarboxylase activity"/>
    <property type="evidence" value="ECO:0007669"/>
    <property type="project" value="InterPro"/>
</dbReference>
<dbReference type="GO" id="GO:0008654">
    <property type="term" value="P:phospholipid biosynthetic process"/>
    <property type="evidence" value="ECO:0007669"/>
    <property type="project" value="InterPro"/>
</dbReference>
<dbReference type="InterPro" id="IPR003817">
    <property type="entry name" value="PS_Dcarbxylase"/>
</dbReference>
<keyword evidence="2" id="KW-0865">Zymogen</keyword>
<keyword evidence="7" id="KW-1185">Reference proteome</keyword>
<dbReference type="PANTHER" id="PTHR10067:SF17">
    <property type="entry name" value="PHOSPHATIDYLSERINE DECARBOXYLASE PROENZYME 2"/>
    <property type="match status" value="1"/>
</dbReference>
<evidence type="ECO:0000256" key="2">
    <source>
        <dbReference type="ARBA" id="ARBA00023145"/>
    </source>
</evidence>
<organism evidence="6 7">
    <name type="scientific">Candidatus Phytoplasma solani</name>
    <dbReference type="NCBI Taxonomy" id="69896"/>
    <lineage>
        <taxon>Bacteria</taxon>
        <taxon>Bacillati</taxon>
        <taxon>Mycoplasmatota</taxon>
        <taxon>Mollicutes</taxon>
        <taxon>Acholeplasmatales</taxon>
        <taxon>Acholeplasmataceae</taxon>
        <taxon>Candidatus Phytoplasma</taxon>
        <taxon>16SrXII (Stolbur group)</taxon>
    </lineage>
</organism>
<protein>
    <submittedName>
        <fullName evidence="6">Phosphatidylserine decarboxylase</fullName>
    </submittedName>
</protein>
<accession>A0A421NYT3</accession>
<feature type="transmembrane region" description="Helical" evidence="5">
    <location>
        <begin position="35"/>
        <end position="54"/>
    </location>
</feature>
<evidence type="ECO:0000313" key="6">
    <source>
        <dbReference type="EMBL" id="RMI89179.1"/>
    </source>
</evidence>
<evidence type="ECO:0000256" key="5">
    <source>
        <dbReference type="SAM" id="Phobius"/>
    </source>
</evidence>
<keyword evidence="3" id="KW-0456">Lyase</keyword>